<dbReference type="FunFam" id="3.30.1060.10:FF:000006">
    <property type="entry name" value="Peptide methionine sulfoxide reductase"/>
    <property type="match status" value="1"/>
</dbReference>
<comment type="similarity">
    <text evidence="1">Belongs to the MsrA Met sulfoxide reductase family.</text>
</comment>
<evidence type="ECO:0000256" key="2">
    <source>
        <dbReference type="ARBA" id="ARBA00012502"/>
    </source>
</evidence>
<feature type="domain" description="Peptide methionine sulphoxide reductase MsrA" evidence="9">
    <location>
        <begin position="688"/>
        <end position="842"/>
    </location>
</feature>
<protein>
    <recommendedName>
        <fullName evidence="2">peptide-methionine (S)-S-oxide reductase</fullName>
        <ecNumber evidence="2">1.8.4.11</ecNumber>
    </recommendedName>
    <alternativeName>
        <fullName evidence="4">Peptide-methionine (S)-S-oxide reductase</fullName>
    </alternativeName>
</protein>
<dbReference type="EMBL" id="RYZW01000067">
    <property type="protein sequence ID" value="TDZ53678.1"/>
    <property type="molecule type" value="Genomic_DNA"/>
</dbReference>
<keyword evidence="3" id="KW-0560">Oxidoreductase</keyword>
<evidence type="ECO:0000256" key="4">
    <source>
        <dbReference type="ARBA" id="ARBA00030643"/>
    </source>
</evidence>
<comment type="catalytic activity">
    <reaction evidence="5">
        <text>L-methionyl-[protein] + [thioredoxin]-disulfide + H2O = L-methionyl-(S)-S-oxide-[protein] + [thioredoxin]-dithiol</text>
        <dbReference type="Rhea" id="RHEA:14217"/>
        <dbReference type="Rhea" id="RHEA-COMP:10698"/>
        <dbReference type="Rhea" id="RHEA-COMP:10700"/>
        <dbReference type="Rhea" id="RHEA-COMP:12313"/>
        <dbReference type="Rhea" id="RHEA-COMP:12315"/>
        <dbReference type="ChEBI" id="CHEBI:15377"/>
        <dbReference type="ChEBI" id="CHEBI:16044"/>
        <dbReference type="ChEBI" id="CHEBI:29950"/>
        <dbReference type="ChEBI" id="CHEBI:44120"/>
        <dbReference type="ChEBI" id="CHEBI:50058"/>
        <dbReference type="EC" id="1.8.4.11"/>
    </reaction>
</comment>
<proteinExistence type="inferred from homology"/>
<feature type="chain" id="PRO_5020923852" description="peptide-methionine (S)-S-oxide reductase" evidence="8">
    <location>
        <begin position="18"/>
        <end position="855"/>
    </location>
</feature>
<gene>
    <name evidence="11" type="primary">mxr1</name>
    <name evidence="11" type="ORF">CTRI78_v006844</name>
</gene>
<evidence type="ECO:0000259" key="9">
    <source>
        <dbReference type="Pfam" id="PF01625"/>
    </source>
</evidence>
<evidence type="ECO:0000256" key="7">
    <source>
        <dbReference type="SAM" id="Phobius"/>
    </source>
</evidence>
<dbReference type="Gene3D" id="3.30.1060.10">
    <property type="entry name" value="Peptide methionine sulphoxide reductase MsrA"/>
    <property type="match status" value="1"/>
</dbReference>
<keyword evidence="12" id="KW-1185">Reference proteome</keyword>
<sequence length="855" mass="93307">MRSSTLLAASLAPLSQAASVPFVPISARQVNNTKQFDWVNTVPTRDLQYHDCYEGLQCARLEVPLDWSNPTKNRTAAIAIVKIPAAVPDDDPSFGGSVLINPGGPSGSGTAFALSTGSTIQTVISGELKYEIIGFDPRGVNLSTPYGDCYKGDELSRKLDEERVSAFAPVDVEDRDTVNPYYASAVAKSKLCEQDGVDSIWGHMNTASVARDMVEIVDRIEDLRWKKSYKEKPKNAPKARLNYLGVSYGSFIGNTFASMFPERVGKLMIDAIVDADDYVQGTWAKNLLDVDEIFGKFYDLCYKSGSDCAIYKSTDKSGSDVKARVNAYLDELDGQPISYVDNNRVRFITSSDVRRVIFNLVYSPSTGFDTIAKGLSNLFAGNYTSFPSINTPAVIDAVCDTNSSKSKAPDYTWFNDAQAGILCSDAAEALVGRNASKYVDILDTIEGQFPGGGAVLATQVPFNCAGRTIKPTYNFSGPFGSPAPSANDSKTPAFPLLITSSRLDPITPLANAVTTQKLHAGSSLVIQETIGHGIFSGPSTCVLGIVREFFATGRVPPNGTVCGAVCPPTIPAHKDNCTSPLDTPLNSRDLAPGRSIDMSEFWRSNIFCPSSYRPKITIAHHAPHTHPPTAVFFVFLLLPLLLLILSPPAMFTSFITRLTRPFTTTTMSLNPQSSSAATGPTIPEHAQKATIAAGCFWGVEHLYRKHFQAKGLIDARVGYIGGDLDNPTYRAVCGGRTGHAEALQVVFDPTKVSYRTLLEFFYRMHDPTTANRQGPDTGPQYRSAVFFHDAEQERVAREVTKLANEQWYKGCIVTEIIPAGTWWDAEQYHQLYLNKNPSGYECPSHFLRTFPDLQG</sequence>
<keyword evidence="8" id="KW-0732">Signal</keyword>
<dbReference type="SUPFAM" id="SSF55068">
    <property type="entry name" value="Peptide methionine sulfoxide reductase"/>
    <property type="match status" value="1"/>
</dbReference>
<keyword evidence="7" id="KW-0472">Membrane</keyword>
<name>A0A4R8RFP0_COLTR</name>
<evidence type="ECO:0000259" key="10">
    <source>
        <dbReference type="Pfam" id="PF08386"/>
    </source>
</evidence>
<evidence type="ECO:0000256" key="6">
    <source>
        <dbReference type="ARBA" id="ARBA00048782"/>
    </source>
</evidence>
<dbReference type="EC" id="1.8.4.11" evidence="2"/>
<dbReference type="InterPro" id="IPR002569">
    <property type="entry name" value="Met_Sox_Rdtase_MsrA_dom"/>
</dbReference>
<dbReference type="GO" id="GO:0034599">
    <property type="term" value="P:cellular response to oxidative stress"/>
    <property type="evidence" value="ECO:0007669"/>
    <property type="project" value="UniProtKB-ARBA"/>
</dbReference>
<dbReference type="HAMAP" id="MF_01401">
    <property type="entry name" value="MsrA"/>
    <property type="match status" value="1"/>
</dbReference>
<dbReference type="STRING" id="5466.A0A4R8RFP0"/>
<dbReference type="Pfam" id="PF08386">
    <property type="entry name" value="Abhydrolase_4"/>
    <property type="match status" value="1"/>
</dbReference>
<dbReference type="InterPro" id="IPR029058">
    <property type="entry name" value="AB_hydrolase_fold"/>
</dbReference>
<dbReference type="Pfam" id="PF01625">
    <property type="entry name" value="PMSR"/>
    <property type="match status" value="1"/>
</dbReference>
<dbReference type="Proteomes" id="UP000295703">
    <property type="component" value="Unassembled WGS sequence"/>
</dbReference>
<reference evidence="11 12" key="1">
    <citation type="submission" date="2018-12" db="EMBL/GenBank/DDBJ databases">
        <title>Genome sequence and assembly of Colletotrichum trifolii.</title>
        <authorList>
            <person name="Gan P."/>
            <person name="Shirasu K."/>
        </authorList>
    </citation>
    <scope>NUCLEOTIDE SEQUENCE [LARGE SCALE GENOMIC DNA]</scope>
    <source>
        <strain evidence="11 12">543-2</strain>
    </source>
</reference>
<evidence type="ECO:0000256" key="3">
    <source>
        <dbReference type="ARBA" id="ARBA00023002"/>
    </source>
</evidence>
<feature type="transmembrane region" description="Helical" evidence="7">
    <location>
        <begin position="630"/>
        <end position="651"/>
    </location>
</feature>
<dbReference type="GO" id="GO:0008113">
    <property type="term" value="F:peptide-methionine (S)-S-oxide reductase activity"/>
    <property type="evidence" value="ECO:0007669"/>
    <property type="project" value="UniProtKB-EC"/>
</dbReference>
<keyword evidence="7" id="KW-0812">Transmembrane</keyword>
<comment type="caution">
    <text evidence="11">The sequence shown here is derived from an EMBL/GenBank/DDBJ whole genome shotgun (WGS) entry which is preliminary data.</text>
</comment>
<feature type="signal peptide" evidence="8">
    <location>
        <begin position="1"/>
        <end position="17"/>
    </location>
</feature>
<keyword evidence="7" id="KW-1133">Transmembrane helix</keyword>
<dbReference type="AlphaFoldDB" id="A0A4R8RFP0"/>
<dbReference type="InterPro" id="IPR036509">
    <property type="entry name" value="Met_Sox_Rdtase_MsrA_sf"/>
</dbReference>
<dbReference type="NCBIfam" id="TIGR00401">
    <property type="entry name" value="msrA"/>
    <property type="match status" value="1"/>
</dbReference>
<accession>A0A4R8RFP0</accession>
<dbReference type="PANTHER" id="PTHR43774">
    <property type="entry name" value="PEPTIDE METHIONINE SULFOXIDE REDUCTASE"/>
    <property type="match status" value="1"/>
</dbReference>
<evidence type="ECO:0000256" key="5">
    <source>
        <dbReference type="ARBA" id="ARBA00047806"/>
    </source>
</evidence>
<evidence type="ECO:0000256" key="1">
    <source>
        <dbReference type="ARBA" id="ARBA00005591"/>
    </source>
</evidence>
<feature type="domain" description="Peptidase S33 tripeptidyl aminopeptidase-like C-terminal" evidence="10">
    <location>
        <begin position="464"/>
        <end position="562"/>
    </location>
</feature>
<evidence type="ECO:0000313" key="11">
    <source>
        <dbReference type="EMBL" id="TDZ53678.1"/>
    </source>
</evidence>
<dbReference type="PANTHER" id="PTHR43774:SF1">
    <property type="entry name" value="PEPTIDE METHIONINE SULFOXIDE REDUCTASE MSRA 2"/>
    <property type="match status" value="1"/>
</dbReference>
<organism evidence="11 12">
    <name type="scientific">Colletotrichum trifolii</name>
    <dbReference type="NCBI Taxonomy" id="5466"/>
    <lineage>
        <taxon>Eukaryota</taxon>
        <taxon>Fungi</taxon>
        <taxon>Dikarya</taxon>
        <taxon>Ascomycota</taxon>
        <taxon>Pezizomycotina</taxon>
        <taxon>Sordariomycetes</taxon>
        <taxon>Hypocreomycetidae</taxon>
        <taxon>Glomerellales</taxon>
        <taxon>Glomerellaceae</taxon>
        <taxon>Colletotrichum</taxon>
        <taxon>Colletotrichum orbiculare species complex</taxon>
    </lineage>
</organism>
<dbReference type="InterPro" id="IPR013595">
    <property type="entry name" value="Pept_S33_TAP-like_C"/>
</dbReference>
<evidence type="ECO:0000313" key="12">
    <source>
        <dbReference type="Proteomes" id="UP000295703"/>
    </source>
</evidence>
<comment type="catalytic activity">
    <reaction evidence="6">
        <text>[thioredoxin]-disulfide + L-methionine + H2O = L-methionine (S)-S-oxide + [thioredoxin]-dithiol</text>
        <dbReference type="Rhea" id="RHEA:19993"/>
        <dbReference type="Rhea" id="RHEA-COMP:10698"/>
        <dbReference type="Rhea" id="RHEA-COMP:10700"/>
        <dbReference type="ChEBI" id="CHEBI:15377"/>
        <dbReference type="ChEBI" id="CHEBI:29950"/>
        <dbReference type="ChEBI" id="CHEBI:50058"/>
        <dbReference type="ChEBI" id="CHEBI:57844"/>
        <dbReference type="ChEBI" id="CHEBI:58772"/>
        <dbReference type="EC" id="1.8.4.11"/>
    </reaction>
</comment>
<dbReference type="SUPFAM" id="SSF53474">
    <property type="entry name" value="alpha/beta-Hydrolases"/>
    <property type="match status" value="1"/>
</dbReference>
<evidence type="ECO:0000256" key="8">
    <source>
        <dbReference type="SAM" id="SignalP"/>
    </source>
</evidence>
<dbReference type="Gene3D" id="3.40.50.1820">
    <property type="entry name" value="alpha/beta hydrolase"/>
    <property type="match status" value="1"/>
</dbReference>